<keyword evidence="7" id="KW-1185">Reference proteome</keyword>
<dbReference type="CDD" id="cd06223">
    <property type="entry name" value="PRTases_typeI"/>
    <property type="match status" value="1"/>
</dbReference>
<organism evidence="6 7">
    <name type="scientific">Couchioplanes caeruleus subsp. caeruleus</name>
    <dbReference type="NCBI Taxonomy" id="56427"/>
    <lineage>
        <taxon>Bacteria</taxon>
        <taxon>Bacillati</taxon>
        <taxon>Actinomycetota</taxon>
        <taxon>Actinomycetes</taxon>
        <taxon>Micromonosporales</taxon>
        <taxon>Micromonosporaceae</taxon>
        <taxon>Couchioplanes</taxon>
    </lineage>
</organism>
<dbReference type="Gene3D" id="3.40.50.2020">
    <property type="match status" value="1"/>
</dbReference>
<evidence type="ECO:0000256" key="4">
    <source>
        <dbReference type="ARBA" id="ARBA00049402"/>
    </source>
</evidence>
<comment type="catalytic activity">
    <reaction evidence="3">
        <text>GMP + diphosphate = guanine + 5-phospho-alpha-D-ribose 1-diphosphate</text>
        <dbReference type="Rhea" id="RHEA:25424"/>
        <dbReference type="ChEBI" id="CHEBI:16235"/>
        <dbReference type="ChEBI" id="CHEBI:33019"/>
        <dbReference type="ChEBI" id="CHEBI:58017"/>
        <dbReference type="ChEBI" id="CHEBI:58115"/>
        <dbReference type="EC" id="2.4.2.8"/>
    </reaction>
    <physiologicalReaction direction="right-to-left" evidence="3">
        <dbReference type="Rhea" id="RHEA:25426"/>
    </physiologicalReaction>
</comment>
<dbReference type="InterPro" id="IPR000836">
    <property type="entry name" value="PRTase_dom"/>
</dbReference>
<dbReference type="GO" id="GO:0005829">
    <property type="term" value="C:cytosol"/>
    <property type="evidence" value="ECO:0007669"/>
    <property type="project" value="TreeGrafter"/>
</dbReference>
<dbReference type="GO" id="GO:0046100">
    <property type="term" value="P:hypoxanthine metabolic process"/>
    <property type="evidence" value="ECO:0007669"/>
    <property type="project" value="TreeGrafter"/>
</dbReference>
<dbReference type="GO" id="GO:0032264">
    <property type="term" value="P:IMP salvage"/>
    <property type="evidence" value="ECO:0007669"/>
    <property type="project" value="TreeGrafter"/>
</dbReference>
<name>A0A1K0GKL3_9ACTN</name>
<dbReference type="Proteomes" id="UP000182486">
    <property type="component" value="Unassembled WGS sequence"/>
</dbReference>
<dbReference type="GO" id="GO:0032263">
    <property type="term" value="P:GMP salvage"/>
    <property type="evidence" value="ECO:0007669"/>
    <property type="project" value="TreeGrafter"/>
</dbReference>
<dbReference type="GO" id="GO:0004422">
    <property type="term" value="F:hypoxanthine phosphoribosyltransferase activity"/>
    <property type="evidence" value="ECO:0007669"/>
    <property type="project" value="TreeGrafter"/>
</dbReference>
<dbReference type="GO" id="GO:0000287">
    <property type="term" value="F:magnesium ion binding"/>
    <property type="evidence" value="ECO:0007669"/>
    <property type="project" value="TreeGrafter"/>
</dbReference>
<dbReference type="InterPro" id="IPR029057">
    <property type="entry name" value="PRTase-like"/>
</dbReference>
<dbReference type="PANTHER" id="PTHR43340">
    <property type="entry name" value="HYPOXANTHINE-GUANINE PHOSPHORIBOSYLTRANSFERASE"/>
    <property type="match status" value="1"/>
</dbReference>
<comment type="catalytic activity">
    <reaction evidence="4">
        <text>IMP + diphosphate = hypoxanthine + 5-phospho-alpha-D-ribose 1-diphosphate</text>
        <dbReference type="Rhea" id="RHEA:17973"/>
        <dbReference type="ChEBI" id="CHEBI:17368"/>
        <dbReference type="ChEBI" id="CHEBI:33019"/>
        <dbReference type="ChEBI" id="CHEBI:58017"/>
        <dbReference type="ChEBI" id="CHEBI:58053"/>
        <dbReference type="EC" id="2.4.2.8"/>
    </reaction>
    <physiologicalReaction direction="right-to-left" evidence="4">
        <dbReference type="Rhea" id="RHEA:17975"/>
    </physiologicalReaction>
</comment>
<evidence type="ECO:0000256" key="2">
    <source>
        <dbReference type="ARBA" id="ARBA00022099"/>
    </source>
</evidence>
<sequence length="195" mass="20931">MGVLTTAEDDLVLGADDIRRRVVELGEQISADYAGRDLLLVGVLGEAALFTADLVRALTVPTGLDWLAVAARASGRGRSGTVRLTKDLDGDPARRDVLLVEAIMDTGLTLAWLTARLAERQPRSIATCVLLRTPAARARADAPRYVGFDITHEIGTVGGYGLGPADRHRALPEIRTMPAPVALSRRSVSEIDVRR</sequence>
<dbReference type="Pfam" id="PF00156">
    <property type="entry name" value="Pribosyltran"/>
    <property type="match status" value="1"/>
</dbReference>
<dbReference type="RefSeq" id="WP_071806601.1">
    <property type="nucleotide sequence ID" value="NZ_MEIA01000195.1"/>
</dbReference>
<dbReference type="GO" id="GO:0006178">
    <property type="term" value="P:guanine salvage"/>
    <property type="evidence" value="ECO:0007669"/>
    <property type="project" value="TreeGrafter"/>
</dbReference>
<evidence type="ECO:0000313" key="6">
    <source>
        <dbReference type="EMBL" id="OJF12822.1"/>
    </source>
</evidence>
<dbReference type="AlphaFoldDB" id="A0A1K0GKL3"/>
<dbReference type="EMBL" id="MEIA01000195">
    <property type="protein sequence ID" value="OJF12822.1"/>
    <property type="molecule type" value="Genomic_DNA"/>
</dbReference>
<evidence type="ECO:0000313" key="7">
    <source>
        <dbReference type="Proteomes" id="UP000182486"/>
    </source>
</evidence>
<evidence type="ECO:0000256" key="1">
    <source>
        <dbReference type="ARBA" id="ARBA00004676"/>
    </source>
</evidence>
<proteinExistence type="predicted"/>
<protein>
    <recommendedName>
        <fullName evidence="2">Hypoxanthine-guanine phosphoribosyltransferase</fullName>
    </recommendedName>
</protein>
<gene>
    <name evidence="6" type="ORF">BG844_18580</name>
</gene>
<accession>A0A1K0GKL3</accession>
<comment type="pathway">
    <text evidence="1">Purine metabolism; GMP biosynthesis via salvage pathway; GMP from guanine: step 1/1.</text>
</comment>
<dbReference type="PANTHER" id="PTHR43340:SF1">
    <property type="entry name" value="HYPOXANTHINE PHOSPHORIBOSYLTRANSFERASE"/>
    <property type="match status" value="1"/>
</dbReference>
<feature type="domain" description="Phosphoribosyltransferase" evidence="5">
    <location>
        <begin position="21"/>
        <end position="153"/>
    </location>
</feature>
<comment type="caution">
    <text evidence="6">The sequence shown here is derived from an EMBL/GenBank/DDBJ whole genome shotgun (WGS) entry which is preliminary data.</text>
</comment>
<reference evidence="6 7" key="1">
    <citation type="submission" date="2016-09" db="EMBL/GenBank/DDBJ databases">
        <title>Couchioplanes caeruleus draft genome sequence.</title>
        <authorList>
            <person name="Sheehan J."/>
            <person name="Caffrey P."/>
        </authorList>
    </citation>
    <scope>NUCLEOTIDE SEQUENCE [LARGE SCALE GENOMIC DNA]</scope>
    <source>
        <strain evidence="6 7">DSM 43634</strain>
    </source>
</reference>
<dbReference type="SUPFAM" id="SSF53271">
    <property type="entry name" value="PRTase-like"/>
    <property type="match status" value="1"/>
</dbReference>
<dbReference type="InterPro" id="IPR050408">
    <property type="entry name" value="HGPRT"/>
</dbReference>
<evidence type="ECO:0000259" key="5">
    <source>
        <dbReference type="Pfam" id="PF00156"/>
    </source>
</evidence>
<evidence type="ECO:0000256" key="3">
    <source>
        <dbReference type="ARBA" id="ARBA00048811"/>
    </source>
</evidence>